<keyword evidence="2" id="KW-1185">Reference proteome</keyword>
<sequence length="183" mass="21746">MHQDHLEKYTTTEEILDYLKEIYIDLNYLEITKHDYNKLVIKNRNNYYKFVTSFLHLTGKVQILKKDYKNNFYSKLSYKLQRIVTAAYVITSIFKNFQKLCSNSNCINTGNENCITTTTSFQNTKTTSTTLNLNLDKGKKKLIRERCYFHCKEIEHLARNCKLKKQSSIEIKKLKQDLENEDT</sequence>
<dbReference type="EMBL" id="PDNA01000412">
    <property type="protein sequence ID" value="PGG95662.1"/>
    <property type="molecule type" value="Genomic_DNA"/>
</dbReference>
<name>A0A2B7WGD1_POLH7</name>
<comment type="caution">
    <text evidence="1">The sequence shown here is derived from an EMBL/GenBank/DDBJ whole genome shotgun (WGS) entry which is preliminary data.</text>
</comment>
<accession>A0A2B7WGD1</accession>
<dbReference type="OrthoDB" id="4509994at2759"/>
<organism evidence="1 2">
    <name type="scientific">Polytolypa hystricis (strain UAMH7299)</name>
    <dbReference type="NCBI Taxonomy" id="1447883"/>
    <lineage>
        <taxon>Eukaryota</taxon>
        <taxon>Fungi</taxon>
        <taxon>Dikarya</taxon>
        <taxon>Ascomycota</taxon>
        <taxon>Pezizomycotina</taxon>
        <taxon>Eurotiomycetes</taxon>
        <taxon>Eurotiomycetidae</taxon>
        <taxon>Onygenales</taxon>
        <taxon>Onygenales incertae sedis</taxon>
        <taxon>Polytolypa</taxon>
    </lineage>
</organism>
<evidence type="ECO:0000313" key="2">
    <source>
        <dbReference type="Proteomes" id="UP000224634"/>
    </source>
</evidence>
<dbReference type="STRING" id="1447883.A0A2B7WGD1"/>
<reference evidence="1 2" key="1">
    <citation type="submission" date="2017-10" db="EMBL/GenBank/DDBJ databases">
        <title>Comparative genomics in systemic dimorphic fungi from Ajellomycetaceae.</title>
        <authorList>
            <person name="Munoz J.F."/>
            <person name="Mcewen J.G."/>
            <person name="Clay O.K."/>
            <person name="Cuomo C.A."/>
        </authorList>
    </citation>
    <scope>NUCLEOTIDE SEQUENCE [LARGE SCALE GENOMIC DNA]</scope>
    <source>
        <strain evidence="1 2">UAMH7299</strain>
    </source>
</reference>
<proteinExistence type="predicted"/>
<gene>
    <name evidence="1" type="ORF">AJ80_09926</name>
</gene>
<dbReference type="AlphaFoldDB" id="A0A2B7WGD1"/>
<evidence type="ECO:0008006" key="3">
    <source>
        <dbReference type="Google" id="ProtNLM"/>
    </source>
</evidence>
<evidence type="ECO:0000313" key="1">
    <source>
        <dbReference type="EMBL" id="PGG95662.1"/>
    </source>
</evidence>
<dbReference type="Proteomes" id="UP000224634">
    <property type="component" value="Unassembled WGS sequence"/>
</dbReference>
<protein>
    <recommendedName>
        <fullName evidence="3">CCHC-type domain-containing protein</fullName>
    </recommendedName>
</protein>